<name>A0A1F5ZTR7_9BACT</name>
<proteinExistence type="predicted"/>
<organism evidence="2 3">
    <name type="scientific">Candidatus Gottesmanbacteria bacterium RIFCSPHIGHO2_02_FULL_39_14</name>
    <dbReference type="NCBI Taxonomy" id="1798383"/>
    <lineage>
        <taxon>Bacteria</taxon>
        <taxon>Candidatus Gottesmaniibacteriota</taxon>
    </lineage>
</organism>
<evidence type="ECO:0000256" key="1">
    <source>
        <dbReference type="SAM" id="Phobius"/>
    </source>
</evidence>
<gene>
    <name evidence="2" type="ORF">A3D78_02480</name>
</gene>
<keyword evidence="1" id="KW-0812">Transmembrane</keyword>
<dbReference type="AlphaFoldDB" id="A0A1F5ZTR7"/>
<dbReference type="STRING" id="1798383.A3D78_02480"/>
<sequence>MKSAVNLKQPVFLASSYLSIKGGVGINMAALLSELAVFYIGVQNQDLAMTQAATFAAIPTIGR</sequence>
<accession>A0A1F5ZTR7</accession>
<keyword evidence="1" id="KW-0472">Membrane</keyword>
<evidence type="ECO:0000313" key="3">
    <source>
        <dbReference type="Proteomes" id="UP000176253"/>
    </source>
</evidence>
<feature type="transmembrane region" description="Helical" evidence="1">
    <location>
        <begin position="20"/>
        <end position="42"/>
    </location>
</feature>
<comment type="caution">
    <text evidence="2">The sequence shown here is derived from an EMBL/GenBank/DDBJ whole genome shotgun (WGS) entry which is preliminary data.</text>
</comment>
<evidence type="ECO:0000313" key="2">
    <source>
        <dbReference type="EMBL" id="OGG15878.1"/>
    </source>
</evidence>
<protein>
    <submittedName>
        <fullName evidence="2">Uncharacterized protein</fullName>
    </submittedName>
</protein>
<dbReference type="Proteomes" id="UP000176253">
    <property type="component" value="Unassembled WGS sequence"/>
</dbReference>
<reference evidence="2 3" key="1">
    <citation type="journal article" date="2016" name="Nat. Commun.">
        <title>Thousands of microbial genomes shed light on interconnected biogeochemical processes in an aquifer system.</title>
        <authorList>
            <person name="Anantharaman K."/>
            <person name="Brown C.T."/>
            <person name="Hug L.A."/>
            <person name="Sharon I."/>
            <person name="Castelle C.J."/>
            <person name="Probst A.J."/>
            <person name="Thomas B.C."/>
            <person name="Singh A."/>
            <person name="Wilkins M.J."/>
            <person name="Karaoz U."/>
            <person name="Brodie E.L."/>
            <person name="Williams K.H."/>
            <person name="Hubbard S.S."/>
            <person name="Banfield J.F."/>
        </authorList>
    </citation>
    <scope>NUCLEOTIDE SEQUENCE [LARGE SCALE GENOMIC DNA]</scope>
</reference>
<dbReference type="EMBL" id="MFJM01000067">
    <property type="protein sequence ID" value="OGG15878.1"/>
    <property type="molecule type" value="Genomic_DNA"/>
</dbReference>
<keyword evidence="1" id="KW-1133">Transmembrane helix</keyword>